<comment type="caution">
    <text evidence="2">The sequence shown here is derived from an EMBL/GenBank/DDBJ whole genome shotgun (WGS) entry which is preliminary data.</text>
</comment>
<keyword evidence="1" id="KW-1133">Transmembrane helix</keyword>
<keyword evidence="1" id="KW-0472">Membrane</keyword>
<reference evidence="2 3" key="1">
    <citation type="submission" date="2019-10" db="EMBL/GenBank/DDBJ databases">
        <title>New species of Slilvanegrellaceae.</title>
        <authorList>
            <person name="Pitt A."/>
            <person name="Hahn M.W."/>
        </authorList>
    </citation>
    <scope>NUCLEOTIDE SEQUENCE [LARGE SCALE GENOMIC DNA]</scope>
    <source>
        <strain evidence="2 3">SP-Ram-0.45-NSY-1</strain>
    </source>
</reference>
<dbReference type="EMBL" id="WFLM01000001">
    <property type="protein sequence ID" value="KAB8040682.1"/>
    <property type="molecule type" value="Genomic_DNA"/>
</dbReference>
<organism evidence="2 3">
    <name type="scientific">Silvanigrella paludirubra</name>
    <dbReference type="NCBI Taxonomy" id="2499159"/>
    <lineage>
        <taxon>Bacteria</taxon>
        <taxon>Pseudomonadati</taxon>
        <taxon>Bdellovibrionota</taxon>
        <taxon>Oligoflexia</taxon>
        <taxon>Silvanigrellales</taxon>
        <taxon>Silvanigrellaceae</taxon>
        <taxon>Silvanigrella</taxon>
    </lineage>
</organism>
<dbReference type="InterPro" id="IPR024787">
    <property type="entry name" value="EcsC"/>
</dbReference>
<dbReference type="Proteomes" id="UP000437748">
    <property type="component" value="Unassembled WGS sequence"/>
</dbReference>
<sequence>MSEKLSESLIMKALDWAYEKATSNALIGIESSHTLAESYLREEGSLENRIDSLIRWQNTKAAALGFAAGLGGIIAIPVTIPANLASVLFVQVRMIAAIAIMNGYDVRDDRVKTMIFACMCGSAGSDILKNVGIELSTKFLNNILHKISQETIIKINKAVGFRLLSRFGGTGVINFGKAVPLVGALVGGTFDGVTTNIIGNVAKKMFLKE</sequence>
<keyword evidence="3" id="KW-1185">Reference proteome</keyword>
<evidence type="ECO:0000256" key="1">
    <source>
        <dbReference type="SAM" id="Phobius"/>
    </source>
</evidence>
<protein>
    <submittedName>
        <fullName evidence="2">EcsC family protein</fullName>
    </submittedName>
</protein>
<dbReference type="Pfam" id="PF12787">
    <property type="entry name" value="EcsC"/>
    <property type="match status" value="1"/>
</dbReference>
<proteinExistence type="predicted"/>
<dbReference type="RefSeq" id="WP_153418198.1">
    <property type="nucleotide sequence ID" value="NZ_WFLM01000001.1"/>
</dbReference>
<evidence type="ECO:0000313" key="2">
    <source>
        <dbReference type="EMBL" id="KAB8040682.1"/>
    </source>
</evidence>
<gene>
    <name evidence="2" type="ORF">GCL60_01800</name>
</gene>
<evidence type="ECO:0000313" key="3">
    <source>
        <dbReference type="Proteomes" id="UP000437748"/>
    </source>
</evidence>
<feature type="transmembrane region" description="Helical" evidence="1">
    <location>
        <begin position="61"/>
        <end position="80"/>
    </location>
</feature>
<accession>A0A6N6VZF8</accession>
<dbReference type="OrthoDB" id="1425703at2"/>
<keyword evidence="1" id="KW-0812">Transmembrane</keyword>
<dbReference type="AlphaFoldDB" id="A0A6N6VZF8"/>
<name>A0A6N6VZF8_9BACT</name>